<dbReference type="PROSITE" id="PS50071">
    <property type="entry name" value="HOMEOBOX_2"/>
    <property type="match status" value="1"/>
</dbReference>
<evidence type="ECO:0000256" key="6">
    <source>
        <dbReference type="RuleBase" id="RU000682"/>
    </source>
</evidence>
<dbReference type="Gene3D" id="1.10.10.60">
    <property type="entry name" value="Homeodomain-like"/>
    <property type="match status" value="1"/>
</dbReference>
<dbReference type="PROSITE" id="PS00027">
    <property type="entry name" value="HOMEOBOX_1"/>
    <property type="match status" value="1"/>
</dbReference>
<evidence type="ECO:0000256" key="2">
    <source>
        <dbReference type="ARBA" id="ARBA00023125"/>
    </source>
</evidence>
<feature type="compositionally biased region" description="Polar residues" evidence="7">
    <location>
        <begin position="420"/>
        <end position="436"/>
    </location>
</feature>
<dbReference type="InterPro" id="IPR051775">
    <property type="entry name" value="Homeobox_domain"/>
</dbReference>
<dbReference type="EMBL" id="JAVRQU010000014">
    <property type="protein sequence ID" value="KAK5695317.1"/>
    <property type="molecule type" value="Genomic_DNA"/>
</dbReference>
<dbReference type="GO" id="GO:0000981">
    <property type="term" value="F:DNA-binding transcription factor activity, RNA polymerase II-specific"/>
    <property type="evidence" value="ECO:0007669"/>
    <property type="project" value="InterPro"/>
</dbReference>
<dbReference type="AlphaFoldDB" id="A0AAN7W0V4"/>
<evidence type="ECO:0000256" key="5">
    <source>
        <dbReference type="PROSITE-ProRule" id="PRU00108"/>
    </source>
</evidence>
<gene>
    <name evidence="9" type="primary">YOX1</name>
    <name evidence="9" type="ORF">LTR97_008823</name>
</gene>
<dbReference type="InterPro" id="IPR017970">
    <property type="entry name" value="Homeobox_CS"/>
</dbReference>
<dbReference type="GO" id="GO:0005634">
    <property type="term" value="C:nucleus"/>
    <property type="evidence" value="ECO:0007669"/>
    <property type="project" value="UniProtKB-SubCell"/>
</dbReference>
<dbReference type="InterPro" id="IPR009057">
    <property type="entry name" value="Homeodomain-like_sf"/>
</dbReference>
<comment type="caution">
    <text evidence="9">The sequence shown here is derived from an EMBL/GenBank/DDBJ whole genome shotgun (WGS) entry which is preliminary data.</text>
</comment>
<feature type="domain" description="Homeobox" evidence="8">
    <location>
        <begin position="34"/>
        <end position="94"/>
    </location>
</feature>
<feature type="compositionally biased region" description="Polar residues" evidence="7">
    <location>
        <begin position="466"/>
        <end position="489"/>
    </location>
</feature>
<dbReference type="Proteomes" id="UP001310594">
    <property type="component" value="Unassembled WGS sequence"/>
</dbReference>
<dbReference type="CDD" id="cd00086">
    <property type="entry name" value="homeodomain"/>
    <property type="match status" value="1"/>
</dbReference>
<dbReference type="InterPro" id="IPR001356">
    <property type="entry name" value="HD"/>
</dbReference>
<protein>
    <submittedName>
        <fullName evidence="9">Homeobox protein yox1</fullName>
    </submittedName>
</protein>
<sequence length="567" mass="61454">MEALHTATGTAASEDRSPDPVPHGLAPGGEEEKSYLRQKRKRTSMEDQSVLEEAYKRDPKPDKAARMEIVKIVNLGEKEVQIWFQNRRQSSRRKSRPLLPHEIAQYQLSRQGSNTPGLTPTPTDGETYVDDEEPVPAPLRQIMPSEVPPQLAAPPASMVPVSEVTSANPSMALTEMGCRLYSRPVSFAGAGSMPYAPVPSLLPFPASVPYASPMLYPATPGISLAFPPPRPDELPRIAATPANFMHPASSSQLDILDHRDPAVQAQTIAPESGRRLKKARSIVRLSMSFDGKASIVTTDGSSPSPPRVAQSQDLVEGAMLRQGTAPSPSSFRSNLQRSSSGRARDSRAWEFWCDKDSRTELEVKAEQDSKGSAADAISLLRSSSGRSILGVLPTKRGSLYMEKPADAKRSRTGQHRPALQRSNTSSGRLQSRSAEVSNRKKSSLKHSESAISVYIPGNESDKENWSPGSKRSSYQPSKTITAAKQSGSTRAVLGEKKNAGNTVRVRSRGQDHAKSAVKTVHSENTDPENDPELASFMRGGRGSNSTSSEADLDCVQGLLSLSQGNWR</sequence>
<evidence type="ECO:0000256" key="3">
    <source>
        <dbReference type="ARBA" id="ARBA00023155"/>
    </source>
</evidence>
<evidence type="ECO:0000313" key="9">
    <source>
        <dbReference type="EMBL" id="KAK5695317.1"/>
    </source>
</evidence>
<name>A0AAN7W0V4_9PEZI</name>
<dbReference type="Pfam" id="PF00046">
    <property type="entry name" value="Homeodomain"/>
    <property type="match status" value="1"/>
</dbReference>
<organism evidence="9 10">
    <name type="scientific">Elasticomyces elasticus</name>
    <dbReference type="NCBI Taxonomy" id="574655"/>
    <lineage>
        <taxon>Eukaryota</taxon>
        <taxon>Fungi</taxon>
        <taxon>Dikarya</taxon>
        <taxon>Ascomycota</taxon>
        <taxon>Pezizomycotina</taxon>
        <taxon>Dothideomycetes</taxon>
        <taxon>Dothideomycetidae</taxon>
        <taxon>Mycosphaerellales</taxon>
        <taxon>Teratosphaeriaceae</taxon>
        <taxon>Elasticomyces</taxon>
    </lineage>
</organism>
<dbReference type="PANTHER" id="PTHR24323:SF7">
    <property type="entry name" value="HOMEOBOX DOMAIN-CONTAINING PROTEIN"/>
    <property type="match status" value="1"/>
</dbReference>
<evidence type="ECO:0000256" key="7">
    <source>
        <dbReference type="SAM" id="MobiDB-lite"/>
    </source>
</evidence>
<proteinExistence type="predicted"/>
<feature type="region of interest" description="Disordered" evidence="7">
    <location>
        <begin position="399"/>
        <end position="552"/>
    </location>
</feature>
<feature type="compositionally biased region" description="Basic and acidic residues" evidence="7">
    <location>
        <begin position="508"/>
        <end position="524"/>
    </location>
</feature>
<reference evidence="9" key="1">
    <citation type="submission" date="2023-08" db="EMBL/GenBank/DDBJ databases">
        <title>Black Yeasts Isolated from many extreme environments.</title>
        <authorList>
            <person name="Coleine C."/>
            <person name="Stajich J.E."/>
            <person name="Selbmann L."/>
        </authorList>
    </citation>
    <scope>NUCLEOTIDE SEQUENCE</scope>
    <source>
        <strain evidence="9">CCFEE 5810</strain>
    </source>
</reference>
<feature type="DNA-binding region" description="Homeobox" evidence="5">
    <location>
        <begin position="36"/>
        <end position="95"/>
    </location>
</feature>
<keyword evidence="4 5" id="KW-0539">Nucleus</keyword>
<dbReference type="GO" id="GO:0000976">
    <property type="term" value="F:transcription cis-regulatory region binding"/>
    <property type="evidence" value="ECO:0007669"/>
    <property type="project" value="TreeGrafter"/>
</dbReference>
<dbReference type="SMART" id="SM00389">
    <property type="entry name" value="HOX"/>
    <property type="match status" value="1"/>
</dbReference>
<evidence type="ECO:0000256" key="4">
    <source>
        <dbReference type="ARBA" id="ARBA00023242"/>
    </source>
</evidence>
<dbReference type="PANTHER" id="PTHR24323">
    <property type="entry name" value="CEH-10 HOMEODOMAIN-CONTAINING HOMOLOG"/>
    <property type="match status" value="1"/>
</dbReference>
<keyword evidence="3 5" id="KW-0371">Homeobox</keyword>
<feature type="region of interest" description="Disordered" evidence="7">
    <location>
        <begin position="1"/>
        <end position="64"/>
    </location>
</feature>
<comment type="subcellular location">
    <subcellularLocation>
        <location evidence="1 5 6">Nucleus</location>
    </subcellularLocation>
</comment>
<feature type="compositionally biased region" description="Basic and acidic residues" evidence="7">
    <location>
        <begin position="53"/>
        <end position="64"/>
    </location>
</feature>
<keyword evidence="2 5" id="KW-0238">DNA-binding</keyword>
<dbReference type="SUPFAM" id="SSF46689">
    <property type="entry name" value="Homeodomain-like"/>
    <property type="match status" value="1"/>
</dbReference>
<accession>A0AAN7W0V4</accession>
<evidence type="ECO:0000313" key="10">
    <source>
        <dbReference type="Proteomes" id="UP001310594"/>
    </source>
</evidence>
<evidence type="ECO:0000259" key="8">
    <source>
        <dbReference type="PROSITE" id="PS50071"/>
    </source>
</evidence>
<evidence type="ECO:0000256" key="1">
    <source>
        <dbReference type="ARBA" id="ARBA00004123"/>
    </source>
</evidence>